<sequence>MEKKYQVFVSSTYQDLIEERQKVIEALLGKNCFPVGMEYFPAANEDQFTVIKKLIDRCDYYILIIGGRYGSIEPKSGKSYTQLEFEYAISRGIPVASFYHAEPSKLPAERVESTEVGKQKLGEFKKNVQEKLCDSWKEPYELAFKVSRSLDYLFENSPRVGWVKADAISSAEANKEILFLKKENEKLLEQVNRLSLRAPIGSENFQQGNDTYNIIFHKRPSFSWGDDKEYEEKDDIQRDVSWNEIFLSIAPGLFNPVPYTEIQNYLFKPIHKLLGISELDYIIDEKNQEVIEIQLLALGLIETDKVIENGVYTYCTLTPYGRAEMVKLKAIKK</sequence>
<dbReference type="RefSeq" id="WP_149920088.1">
    <property type="nucleotide sequence ID" value="NZ_VVYV01000026.1"/>
</dbReference>
<comment type="caution">
    <text evidence="3">The sequence shown here is derived from an EMBL/GenBank/DDBJ whole genome shotgun (WGS) entry which is preliminary data.</text>
</comment>
<dbReference type="InterPro" id="IPR025139">
    <property type="entry name" value="DUF4062"/>
</dbReference>
<gene>
    <name evidence="3" type="ORF">F2Y81_15420</name>
</gene>
<organism evidence="3 4">
    <name type="scientific">Bacteroides cellulosilyticus</name>
    <dbReference type="NCBI Taxonomy" id="246787"/>
    <lineage>
        <taxon>Bacteria</taxon>
        <taxon>Pseudomonadati</taxon>
        <taxon>Bacteroidota</taxon>
        <taxon>Bacteroidia</taxon>
        <taxon>Bacteroidales</taxon>
        <taxon>Bacteroidaceae</taxon>
        <taxon>Bacteroides</taxon>
    </lineage>
</organism>
<feature type="coiled-coil region" evidence="1">
    <location>
        <begin position="170"/>
        <end position="197"/>
    </location>
</feature>
<dbReference type="EMBL" id="VVYV01000026">
    <property type="protein sequence ID" value="KAA5416545.1"/>
    <property type="molecule type" value="Genomic_DNA"/>
</dbReference>
<protein>
    <submittedName>
        <fullName evidence="3">DUF4062 domain-containing protein</fullName>
    </submittedName>
</protein>
<dbReference type="Pfam" id="PF13271">
    <property type="entry name" value="DUF4062"/>
    <property type="match status" value="1"/>
</dbReference>
<evidence type="ECO:0000313" key="3">
    <source>
        <dbReference type="EMBL" id="KAA5416545.1"/>
    </source>
</evidence>
<proteinExistence type="predicted"/>
<name>A0A642PUJ6_9BACE</name>
<accession>A0A642PUJ6</accession>
<dbReference type="AlphaFoldDB" id="A0A642PUJ6"/>
<evidence type="ECO:0000256" key="1">
    <source>
        <dbReference type="SAM" id="Coils"/>
    </source>
</evidence>
<keyword evidence="1" id="KW-0175">Coiled coil</keyword>
<feature type="domain" description="DUF4062" evidence="2">
    <location>
        <begin position="6"/>
        <end position="88"/>
    </location>
</feature>
<reference evidence="3 4" key="1">
    <citation type="journal article" date="2019" name="Nat. Med.">
        <title>A library of human gut bacterial isolates paired with longitudinal multiomics data enables mechanistic microbiome research.</title>
        <authorList>
            <person name="Poyet M."/>
            <person name="Groussin M."/>
            <person name="Gibbons S.M."/>
            <person name="Avila-Pacheco J."/>
            <person name="Jiang X."/>
            <person name="Kearney S.M."/>
            <person name="Perrotta A.R."/>
            <person name="Berdy B."/>
            <person name="Zhao S."/>
            <person name="Lieberman T.D."/>
            <person name="Swanson P.K."/>
            <person name="Smith M."/>
            <person name="Roesemann S."/>
            <person name="Alexander J.E."/>
            <person name="Rich S.A."/>
            <person name="Livny J."/>
            <person name="Vlamakis H."/>
            <person name="Clish C."/>
            <person name="Bullock K."/>
            <person name="Deik A."/>
            <person name="Scott J."/>
            <person name="Pierce K.A."/>
            <person name="Xavier R.J."/>
            <person name="Alm E.J."/>
        </authorList>
    </citation>
    <scope>NUCLEOTIDE SEQUENCE [LARGE SCALE GENOMIC DNA]</scope>
    <source>
        <strain evidence="3 4">BIOML-A6</strain>
    </source>
</reference>
<dbReference type="Proteomes" id="UP000448877">
    <property type="component" value="Unassembled WGS sequence"/>
</dbReference>
<evidence type="ECO:0000313" key="4">
    <source>
        <dbReference type="Proteomes" id="UP000448877"/>
    </source>
</evidence>
<evidence type="ECO:0000259" key="2">
    <source>
        <dbReference type="Pfam" id="PF13271"/>
    </source>
</evidence>